<dbReference type="PROSITE" id="PS50092">
    <property type="entry name" value="TSP1"/>
    <property type="match status" value="1"/>
</dbReference>
<dbReference type="Proteomes" id="UP001476798">
    <property type="component" value="Unassembled WGS sequence"/>
</dbReference>
<protein>
    <submittedName>
        <fullName evidence="2">Uncharacterized protein</fullName>
    </submittedName>
</protein>
<keyword evidence="3" id="KW-1185">Reference proteome</keyword>
<dbReference type="EMBL" id="JAHRIO010043751">
    <property type="protein sequence ID" value="MEQ2173082.1"/>
    <property type="molecule type" value="Genomic_DNA"/>
</dbReference>
<gene>
    <name evidence="2" type="ORF">GOODEAATRI_027994</name>
</gene>
<dbReference type="InterPro" id="IPR000884">
    <property type="entry name" value="TSP1_rpt"/>
</dbReference>
<proteinExistence type="predicted"/>
<sequence>VLSVGNLYNPVVRYSFNIPIEDKPQQFFWDAYGPWQECSHLCQGKTYFNNVILLNSVLHFCISTGERKRKILCSRESDRVVVSDQRCHSEDRPAVITEPCNTECELRYVLLPKQNPDNGKVQKVDDRYCSGQHKPDDRESCHGDCNPGSF</sequence>
<feature type="region of interest" description="Disordered" evidence="1">
    <location>
        <begin position="116"/>
        <end position="150"/>
    </location>
</feature>
<evidence type="ECO:0000256" key="1">
    <source>
        <dbReference type="SAM" id="MobiDB-lite"/>
    </source>
</evidence>
<evidence type="ECO:0000313" key="2">
    <source>
        <dbReference type="EMBL" id="MEQ2173082.1"/>
    </source>
</evidence>
<reference evidence="2 3" key="1">
    <citation type="submission" date="2021-06" db="EMBL/GenBank/DDBJ databases">
        <authorList>
            <person name="Palmer J.M."/>
        </authorList>
    </citation>
    <scope>NUCLEOTIDE SEQUENCE [LARGE SCALE GENOMIC DNA]</scope>
    <source>
        <strain evidence="2 3">GA_2019</strain>
        <tissue evidence="2">Muscle</tissue>
    </source>
</reference>
<feature type="non-terminal residue" evidence="2">
    <location>
        <position position="1"/>
    </location>
</feature>
<name>A0ABV0NS76_9TELE</name>
<accession>A0ABV0NS76</accession>
<feature type="compositionally biased region" description="Basic and acidic residues" evidence="1">
    <location>
        <begin position="120"/>
        <end position="142"/>
    </location>
</feature>
<organism evidence="2 3">
    <name type="scientific">Goodea atripinnis</name>
    <dbReference type="NCBI Taxonomy" id="208336"/>
    <lineage>
        <taxon>Eukaryota</taxon>
        <taxon>Metazoa</taxon>
        <taxon>Chordata</taxon>
        <taxon>Craniata</taxon>
        <taxon>Vertebrata</taxon>
        <taxon>Euteleostomi</taxon>
        <taxon>Actinopterygii</taxon>
        <taxon>Neopterygii</taxon>
        <taxon>Teleostei</taxon>
        <taxon>Neoteleostei</taxon>
        <taxon>Acanthomorphata</taxon>
        <taxon>Ovalentaria</taxon>
        <taxon>Atherinomorphae</taxon>
        <taxon>Cyprinodontiformes</taxon>
        <taxon>Goodeidae</taxon>
        <taxon>Goodea</taxon>
    </lineage>
</organism>
<comment type="caution">
    <text evidence="2">The sequence shown here is derived from an EMBL/GenBank/DDBJ whole genome shotgun (WGS) entry which is preliminary data.</text>
</comment>
<evidence type="ECO:0000313" key="3">
    <source>
        <dbReference type="Proteomes" id="UP001476798"/>
    </source>
</evidence>